<gene>
    <name evidence="4" type="ORF">CTEN210_14536</name>
</gene>
<feature type="transmembrane region" description="Helical" evidence="3">
    <location>
        <begin position="442"/>
        <end position="462"/>
    </location>
</feature>
<dbReference type="InterPro" id="IPR021134">
    <property type="entry name" value="Bestrophin-like"/>
</dbReference>
<feature type="coiled-coil region" evidence="1">
    <location>
        <begin position="532"/>
        <end position="584"/>
    </location>
</feature>
<dbReference type="Pfam" id="PF01062">
    <property type="entry name" value="Bestrophin"/>
    <property type="match status" value="1"/>
</dbReference>
<feature type="transmembrane region" description="Helical" evidence="3">
    <location>
        <begin position="192"/>
        <end position="211"/>
    </location>
</feature>
<keyword evidence="5" id="KW-1185">Reference proteome</keyword>
<reference evidence="4 5" key="1">
    <citation type="journal article" date="2021" name="Sci. Rep.">
        <title>The genome of the diatom Chaetoceros tenuissimus carries an ancient integrated fragment of an extant virus.</title>
        <authorList>
            <person name="Hongo Y."/>
            <person name="Kimura K."/>
            <person name="Takaki Y."/>
            <person name="Yoshida Y."/>
            <person name="Baba S."/>
            <person name="Kobayashi G."/>
            <person name="Nagasaki K."/>
            <person name="Hano T."/>
            <person name="Tomaru Y."/>
        </authorList>
    </citation>
    <scope>NUCLEOTIDE SEQUENCE [LARGE SCALE GENOMIC DNA]</scope>
    <source>
        <strain evidence="4 5">NIES-3715</strain>
    </source>
</reference>
<feature type="transmembrane region" description="Helical" evidence="3">
    <location>
        <begin position="416"/>
        <end position="436"/>
    </location>
</feature>
<evidence type="ECO:0008006" key="6">
    <source>
        <dbReference type="Google" id="ProtNLM"/>
    </source>
</evidence>
<name>A0AAD3D7P6_9STRA</name>
<keyword evidence="3" id="KW-0812">Transmembrane</keyword>
<organism evidence="4 5">
    <name type="scientific">Chaetoceros tenuissimus</name>
    <dbReference type="NCBI Taxonomy" id="426638"/>
    <lineage>
        <taxon>Eukaryota</taxon>
        <taxon>Sar</taxon>
        <taxon>Stramenopiles</taxon>
        <taxon>Ochrophyta</taxon>
        <taxon>Bacillariophyta</taxon>
        <taxon>Coscinodiscophyceae</taxon>
        <taxon>Chaetocerotophycidae</taxon>
        <taxon>Chaetocerotales</taxon>
        <taxon>Chaetocerotaceae</taxon>
        <taxon>Chaetoceros</taxon>
    </lineage>
</organism>
<sequence>MRYTRIKHNIIIENNNTKKRDNEKGSRRNSNQISVRSLVYLVACSYAIHKSKNVNVCAFVPTSIIPTTPSSSSTSNLFRDQNRQQIKSRASTRQRFTSSALKMVLTTPAAVIEQASTKILLDDLIDESVRTQARSPIMMQFDPSSGWIWRRWKGTVFSETWRTFIRNMIYASVVCVIFKCYKTQFLQNLSGFNILWGQLLSVTTFTLTFFLNQSYQLWRTCYGFSRRLQGRLNDLNMTMAAHAARSEPTAEKKEKKNSDSKVTASSTSLFSSVVAKEDEDEEDEDKKDKHQFSVYTEPARQVLELMARYTRVFNLLTYASFTGSHRPLLTPQGMRRLVDRGIITEDERQVLSDVQVPVTQRHNVLLLWIIRLFLDARKAGHIEGSDGFEQQFLEKCHVIRAQYGGIGDELSGRMPLAYAHIVQVLVDIILWMYPFMAFSTGMTPVLGVLGTGLLSLFYQGLFDLAKQFLDPYDNESYGKGEDPLCIDTLIAETNSGSVRWMNGLAEKPFSYHKLAAGETLDYQLPLRGWTVEENDEREEKELMEQLRLEQEEAERGRLEEESKAMELATQIAQEAMAVQEANEEAEAPEIETEAASDVESEAPLILEIDDGLEEIMNGPDVLVEECPSTMSQSISQKNMTMEEALNQMDDCTEKVP</sequence>
<dbReference type="AlphaFoldDB" id="A0AAD3D7P6"/>
<proteinExistence type="predicted"/>
<keyword evidence="3" id="KW-1133">Transmembrane helix</keyword>
<keyword evidence="1" id="KW-0175">Coiled coil</keyword>
<feature type="region of interest" description="Disordered" evidence="2">
    <location>
        <begin position="243"/>
        <end position="264"/>
    </location>
</feature>
<feature type="compositionally biased region" description="Basic and acidic residues" evidence="2">
    <location>
        <begin position="244"/>
        <end position="259"/>
    </location>
</feature>
<evidence type="ECO:0000256" key="3">
    <source>
        <dbReference type="SAM" id="Phobius"/>
    </source>
</evidence>
<evidence type="ECO:0000256" key="2">
    <source>
        <dbReference type="SAM" id="MobiDB-lite"/>
    </source>
</evidence>
<comment type="caution">
    <text evidence="4">The sequence shown here is derived from an EMBL/GenBank/DDBJ whole genome shotgun (WGS) entry which is preliminary data.</text>
</comment>
<evidence type="ECO:0000313" key="5">
    <source>
        <dbReference type="Proteomes" id="UP001054902"/>
    </source>
</evidence>
<dbReference type="GO" id="GO:0005254">
    <property type="term" value="F:chloride channel activity"/>
    <property type="evidence" value="ECO:0007669"/>
    <property type="project" value="InterPro"/>
</dbReference>
<dbReference type="Proteomes" id="UP001054902">
    <property type="component" value="Unassembled WGS sequence"/>
</dbReference>
<accession>A0AAD3D7P6</accession>
<protein>
    <recommendedName>
        <fullName evidence="6">Bestrophin homolog</fullName>
    </recommendedName>
</protein>
<evidence type="ECO:0000256" key="1">
    <source>
        <dbReference type="SAM" id="Coils"/>
    </source>
</evidence>
<keyword evidence="3" id="KW-0472">Membrane</keyword>
<dbReference type="EMBL" id="BLLK01000060">
    <property type="protein sequence ID" value="GFH58060.1"/>
    <property type="molecule type" value="Genomic_DNA"/>
</dbReference>
<evidence type="ECO:0000313" key="4">
    <source>
        <dbReference type="EMBL" id="GFH58060.1"/>
    </source>
</evidence>